<feature type="compositionally biased region" description="Low complexity" evidence="2">
    <location>
        <begin position="356"/>
        <end position="368"/>
    </location>
</feature>
<organism evidence="3 4">
    <name type="scientific">Candida boidinii</name>
    <name type="common">Yeast</name>
    <dbReference type="NCBI Taxonomy" id="5477"/>
    <lineage>
        <taxon>Eukaryota</taxon>
        <taxon>Fungi</taxon>
        <taxon>Dikarya</taxon>
        <taxon>Ascomycota</taxon>
        <taxon>Saccharomycotina</taxon>
        <taxon>Pichiomycetes</taxon>
        <taxon>Pichiales</taxon>
        <taxon>Pichiaceae</taxon>
        <taxon>Ogataea</taxon>
        <taxon>Ogataea/Candida clade</taxon>
    </lineage>
</organism>
<evidence type="ECO:0000256" key="2">
    <source>
        <dbReference type="SAM" id="MobiDB-lite"/>
    </source>
</evidence>
<sequence length="936" mass="104832">MRKFKGERINMEEDFNQPLDIEAISVAQLPKERNITPELLEEAFNSRPQKTRSLKQKDNKRVVSCYASLPFEQNFVSPAFPELEDIDKAVEKRLSLPPANKIDTNLNIPVTTMNEKPNSNYGNDASTPIPLPKDGKKDNLIVKKTRKVFQPNGAFADGPSDAKEYFRVLSSEFNHFAQKFTSKKQNMATSGNDTIAEPKFNEEKNSRRVKSFNPEKLMHFRYSMNLTNNNIDKNVIDKSETTHGDQNKNLKEITKSKEKTKPSFERHRSSSVSLTDSFKSMSSIKPLYSAMSHTNHSQPSQEVLKAIAVDEQEEKNIRIPAAYRLDPVYTSSVSTNGRQRHHHRRNGSNTSSVPTFSSGVRSSMSDVSDSFSLPQHRILHVRRSPTLKPLPSRPMTYPVHNKPLPIIPNSGSPISRTPSRVTRSAKHRSKRDSNSPVRFKISPNLTPKTESGYVTSRYDNFAKPLVSKLELPPPACQKSLQPLAGVSSYTSHNIDSLDEVLGDKTLINNNESNDNVSLKSNESFDTIEQIIYSYGRLSGDSKSEIFDKEVAVSTTSPSSSTTSLTLNLNKMDKNIDGLYENIENMKGNMSEIDKNIQLMDGNMNDIDKSMKNMDKAMKDLDEKFSEVNISNSVTFNCQSDADLTKKLSSQSQGEENQVAPRSPNSNSPNSASFPDTISANSTLTAPQKNPASPASPTSTVFFSCRESLGAASSVFSGNQSGDESSVSSGSEHDQYHYNNTYPVKEETQKSSNDKNTRQASIYVKHKSGFVSPITKMDQNKFREYNNKKTLNAQQYSGYVKTGVPEKCQVYGNVNFVDTEYERMRKGSDLSQNDLSSLSSFSSHRRTESNESNFSYAESISSKMKSIEIPKDTSVFTRNPTYKSQISHSSSCYSNKSRTAEDPTRMTSVNYFMEKGISPFIHSGYEISKTLRVTNKD</sequence>
<accession>A0A9W6SUA9</accession>
<evidence type="ECO:0000313" key="4">
    <source>
        <dbReference type="Proteomes" id="UP001165120"/>
    </source>
</evidence>
<gene>
    <name evidence="3" type="ORF">Cboi02_000004300</name>
</gene>
<evidence type="ECO:0000256" key="1">
    <source>
        <dbReference type="SAM" id="Coils"/>
    </source>
</evidence>
<feature type="compositionally biased region" description="Polar residues" evidence="2">
    <location>
        <begin position="673"/>
        <end position="698"/>
    </location>
</feature>
<protein>
    <submittedName>
        <fullName evidence="3">Unnamed protein product</fullName>
    </submittedName>
</protein>
<comment type="caution">
    <text evidence="3">The sequence shown here is derived from an EMBL/GenBank/DDBJ whole genome shotgun (WGS) entry which is preliminary data.</text>
</comment>
<dbReference type="Gene3D" id="3.90.20.10">
    <property type="match status" value="1"/>
</dbReference>
<reference evidence="3" key="1">
    <citation type="submission" date="2023-04" db="EMBL/GenBank/DDBJ databases">
        <title>Candida boidinii NBRC 10035.</title>
        <authorList>
            <person name="Ichikawa N."/>
            <person name="Sato H."/>
            <person name="Tonouchi N."/>
        </authorList>
    </citation>
    <scope>NUCLEOTIDE SEQUENCE</scope>
    <source>
        <strain evidence="3">NBRC 10035</strain>
    </source>
</reference>
<feature type="region of interest" description="Disordered" evidence="2">
    <location>
        <begin position="238"/>
        <end position="274"/>
    </location>
</feature>
<feature type="compositionally biased region" description="Low complexity" evidence="2">
    <location>
        <begin position="828"/>
        <end position="841"/>
    </location>
</feature>
<name>A0A9W6SUA9_CANBO</name>
<feature type="compositionally biased region" description="Low complexity" evidence="2">
    <location>
        <begin position="716"/>
        <end position="729"/>
    </location>
</feature>
<feature type="region of interest" description="Disordered" evidence="2">
    <location>
        <begin position="714"/>
        <end position="736"/>
    </location>
</feature>
<dbReference type="AlphaFoldDB" id="A0A9W6SUA9"/>
<feature type="coiled-coil region" evidence="1">
    <location>
        <begin position="568"/>
        <end position="623"/>
    </location>
</feature>
<proteinExistence type="predicted"/>
<feature type="region of interest" description="Disordered" evidence="2">
    <location>
        <begin position="404"/>
        <end position="450"/>
    </location>
</feature>
<feature type="compositionally biased region" description="Polar residues" evidence="2">
    <location>
        <begin position="644"/>
        <end position="655"/>
    </location>
</feature>
<evidence type="ECO:0000313" key="3">
    <source>
        <dbReference type="EMBL" id="GME66579.1"/>
    </source>
</evidence>
<keyword evidence="4" id="KW-1185">Reference proteome</keyword>
<dbReference type="EMBL" id="BSXN01000007">
    <property type="protein sequence ID" value="GME66579.1"/>
    <property type="molecule type" value="Genomic_DNA"/>
</dbReference>
<feature type="compositionally biased region" description="Polar residues" evidence="2">
    <location>
        <begin position="113"/>
        <end position="126"/>
    </location>
</feature>
<feature type="region of interest" description="Disordered" evidence="2">
    <location>
        <begin position="332"/>
        <end position="368"/>
    </location>
</feature>
<feature type="region of interest" description="Disordered" evidence="2">
    <location>
        <begin position="113"/>
        <end position="136"/>
    </location>
</feature>
<feature type="compositionally biased region" description="Low complexity" evidence="2">
    <location>
        <begin position="659"/>
        <end position="672"/>
    </location>
</feature>
<dbReference type="Proteomes" id="UP001165120">
    <property type="component" value="Unassembled WGS sequence"/>
</dbReference>
<feature type="region of interest" description="Disordered" evidence="2">
    <location>
        <begin position="644"/>
        <end position="698"/>
    </location>
</feature>
<keyword evidence="1" id="KW-0175">Coiled coil</keyword>
<feature type="compositionally biased region" description="Polar residues" evidence="2">
    <location>
        <begin position="409"/>
        <end position="422"/>
    </location>
</feature>
<feature type="region of interest" description="Disordered" evidence="2">
    <location>
        <begin position="825"/>
        <end position="853"/>
    </location>
</feature>
<feature type="compositionally biased region" description="Basic and acidic residues" evidence="2">
    <location>
        <begin position="238"/>
        <end position="268"/>
    </location>
</feature>